<reference evidence="1 2" key="1">
    <citation type="submission" date="2024-04" db="EMBL/GenBank/DDBJ databases">
        <authorList>
            <person name="Fracassetti M."/>
        </authorList>
    </citation>
    <scope>NUCLEOTIDE SEQUENCE [LARGE SCALE GENOMIC DNA]</scope>
</reference>
<proteinExistence type="predicted"/>
<evidence type="ECO:0000313" key="2">
    <source>
        <dbReference type="Proteomes" id="UP001497516"/>
    </source>
</evidence>
<protein>
    <submittedName>
        <fullName evidence="1">Uncharacterized protein</fullName>
    </submittedName>
</protein>
<sequence length="111" mass="12260">MLRLQLGTQGPLVLSFSRAPSVILLVINVRMWVTFSPTAGSRIFAVIVSSQCTLSRLQVCRTPQQGWFFLWSRRAPGYARSGYVVIAVLAIGSSSSSLTSDEVRRLVDEEL</sequence>
<dbReference type="AlphaFoldDB" id="A0AAV2F8P8"/>
<evidence type="ECO:0000313" key="1">
    <source>
        <dbReference type="EMBL" id="CAL1394374.1"/>
    </source>
</evidence>
<dbReference type="EMBL" id="OZ034819">
    <property type="protein sequence ID" value="CAL1394374.1"/>
    <property type="molecule type" value="Genomic_DNA"/>
</dbReference>
<keyword evidence="2" id="KW-1185">Reference proteome</keyword>
<organism evidence="1 2">
    <name type="scientific">Linum trigynum</name>
    <dbReference type="NCBI Taxonomy" id="586398"/>
    <lineage>
        <taxon>Eukaryota</taxon>
        <taxon>Viridiplantae</taxon>
        <taxon>Streptophyta</taxon>
        <taxon>Embryophyta</taxon>
        <taxon>Tracheophyta</taxon>
        <taxon>Spermatophyta</taxon>
        <taxon>Magnoliopsida</taxon>
        <taxon>eudicotyledons</taxon>
        <taxon>Gunneridae</taxon>
        <taxon>Pentapetalae</taxon>
        <taxon>rosids</taxon>
        <taxon>fabids</taxon>
        <taxon>Malpighiales</taxon>
        <taxon>Linaceae</taxon>
        <taxon>Linum</taxon>
    </lineage>
</organism>
<gene>
    <name evidence="1" type="ORF">LTRI10_LOCUS34879</name>
</gene>
<accession>A0AAV2F8P8</accession>
<name>A0AAV2F8P8_9ROSI</name>
<dbReference type="Proteomes" id="UP001497516">
    <property type="component" value="Chromosome 6"/>
</dbReference>